<evidence type="ECO:0000313" key="2">
    <source>
        <dbReference type="EMBL" id="MDT0553030.1"/>
    </source>
</evidence>
<evidence type="ECO:0000256" key="1">
    <source>
        <dbReference type="SAM" id="SignalP"/>
    </source>
</evidence>
<dbReference type="EMBL" id="JAVRHV010000003">
    <property type="protein sequence ID" value="MDT0553030.1"/>
    <property type="molecule type" value="Genomic_DNA"/>
</dbReference>
<protein>
    <recommendedName>
        <fullName evidence="4">Transporter</fullName>
    </recommendedName>
</protein>
<feature type="signal peptide" evidence="1">
    <location>
        <begin position="1"/>
        <end position="28"/>
    </location>
</feature>
<dbReference type="Proteomes" id="UP001252186">
    <property type="component" value="Unassembled WGS sequence"/>
</dbReference>
<organism evidence="2 3">
    <name type="scientific">Urechidicola vernalis</name>
    <dbReference type="NCBI Taxonomy" id="3075600"/>
    <lineage>
        <taxon>Bacteria</taxon>
        <taxon>Pseudomonadati</taxon>
        <taxon>Bacteroidota</taxon>
        <taxon>Flavobacteriia</taxon>
        <taxon>Flavobacteriales</taxon>
        <taxon>Flavobacteriaceae</taxon>
        <taxon>Urechidicola</taxon>
    </lineage>
</organism>
<gene>
    <name evidence="2" type="ORF">RM519_07225</name>
</gene>
<name>A0ABU2Y730_9FLAO</name>
<dbReference type="RefSeq" id="WP_311593011.1">
    <property type="nucleotide sequence ID" value="NZ_JAVRHV010000003.1"/>
</dbReference>
<feature type="chain" id="PRO_5045135438" description="Transporter" evidence="1">
    <location>
        <begin position="29"/>
        <end position="292"/>
    </location>
</feature>
<evidence type="ECO:0000313" key="3">
    <source>
        <dbReference type="Proteomes" id="UP001252186"/>
    </source>
</evidence>
<sequence>MKAIKTNLTFTHALTFITMLLVAYQTNAQSDQEAVVQSDQEAIAQKMQNPLSNISALPIQNNFLFGASQNDELGYGLSFQPLHSSSFEKFNIVHRAVFGVGYTPGITGGLAGLPQGAPDDGEIDGTWGTTDLNYSFFYTPKKANKVAWGIGPSVNLPTASDNRLGTGKWSAGLSGVLVFQTGKWTFDWVMRQTWSFAGNENRRDVNQMVLQPLIAYNLGNGWVASTMPSISANWGFDDGQKWTIPLGAGFTKVLFIGKTPMALTAQYYSYAVRPDLAPTSEFRIGTTIVFSK</sequence>
<comment type="caution">
    <text evidence="2">The sequence shown here is derived from an EMBL/GenBank/DDBJ whole genome shotgun (WGS) entry which is preliminary data.</text>
</comment>
<keyword evidence="3" id="KW-1185">Reference proteome</keyword>
<reference evidence="2 3" key="1">
    <citation type="submission" date="2023-09" db="EMBL/GenBank/DDBJ databases">
        <authorList>
            <person name="Rey-Velasco X."/>
        </authorList>
    </citation>
    <scope>NUCLEOTIDE SEQUENCE [LARGE SCALE GENOMIC DNA]</scope>
    <source>
        <strain evidence="2 3">P050</strain>
    </source>
</reference>
<evidence type="ECO:0008006" key="4">
    <source>
        <dbReference type="Google" id="ProtNLM"/>
    </source>
</evidence>
<accession>A0ABU2Y730</accession>
<proteinExistence type="predicted"/>
<keyword evidence="1" id="KW-0732">Signal</keyword>